<name>A0A4R7PCB5_9GAMM</name>
<dbReference type="GO" id="GO:0006950">
    <property type="term" value="P:response to stress"/>
    <property type="evidence" value="ECO:0007669"/>
    <property type="project" value="TreeGrafter"/>
</dbReference>
<dbReference type="PRINTS" id="PR00598">
    <property type="entry name" value="HTHMARR"/>
</dbReference>
<dbReference type="OrthoDB" id="32523at2"/>
<reference evidence="2 3" key="1">
    <citation type="submission" date="2019-03" db="EMBL/GenBank/DDBJ databases">
        <title>Genomic Encyclopedia of Type Strains, Phase IV (KMG-IV): sequencing the most valuable type-strain genomes for metagenomic binning, comparative biology and taxonomic classification.</title>
        <authorList>
            <person name="Goeker M."/>
        </authorList>
    </citation>
    <scope>NUCLEOTIDE SEQUENCE [LARGE SCALE GENOMIC DNA]</scope>
    <source>
        <strain evidence="2 3">DSM 26377</strain>
    </source>
</reference>
<dbReference type="InterPro" id="IPR039422">
    <property type="entry name" value="MarR/SlyA-like"/>
</dbReference>
<sequence>MIMKGSERLTQVAISTPLMARALPDLPMPGTVMVRLLRITEFGLSNFFEPVFRSMGLTENTFHVLCLLVSNESGTASPGELSEMVGTSRANMTRLLEALIEDGHVARSIDPRDARRHVISITPEGRAKALDAAPQLRDPIETAFSDLSAKEFALLESVLRKLIVSLDKSPRSLRAAA</sequence>
<dbReference type="PANTHER" id="PTHR33164:SF43">
    <property type="entry name" value="HTH-TYPE TRANSCRIPTIONAL REPRESSOR YETL"/>
    <property type="match status" value="1"/>
</dbReference>
<dbReference type="SUPFAM" id="SSF46785">
    <property type="entry name" value="Winged helix' DNA-binding domain"/>
    <property type="match status" value="1"/>
</dbReference>
<dbReference type="GO" id="GO:0003700">
    <property type="term" value="F:DNA-binding transcription factor activity"/>
    <property type="evidence" value="ECO:0007669"/>
    <property type="project" value="InterPro"/>
</dbReference>
<dbReference type="Proteomes" id="UP000295341">
    <property type="component" value="Unassembled WGS sequence"/>
</dbReference>
<evidence type="ECO:0000313" key="3">
    <source>
        <dbReference type="Proteomes" id="UP000295341"/>
    </source>
</evidence>
<dbReference type="Pfam" id="PF01047">
    <property type="entry name" value="MarR"/>
    <property type="match status" value="1"/>
</dbReference>
<proteinExistence type="predicted"/>
<dbReference type="AlphaFoldDB" id="A0A4R7PCB5"/>
<organism evidence="2 3">
    <name type="scientific">Panacagrimonas perspica</name>
    <dbReference type="NCBI Taxonomy" id="381431"/>
    <lineage>
        <taxon>Bacteria</taxon>
        <taxon>Pseudomonadati</taxon>
        <taxon>Pseudomonadota</taxon>
        <taxon>Gammaproteobacteria</taxon>
        <taxon>Nevskiales</taxon>
        <taxon>Nevskiaceae</taxon>
        <taxon>Panacagrimonas</taxon>
    </lineage>
</organism>
<dbReference type="Gene3D" id="1.10.10.10">
    <property type="entry name" value="Winged helix-like DNA-binding domain superfamily/Winged helix DNA-binding domain"/>
    <property type="match status" value="1"/>
</dbReference>
<dbReference type="InterPro" id="IPR036390">
    <property type="entry name" value="WH_DNA-bd_sf"/>
</dbReference>
<evidence type="ECO:0000259" key="1">
    <source>
        <dbReference type="PROSITE" id="PS50995"/>
    </source>
</evidence>
<dbReference type="PROSITE" id="PS50995">
    <property type="entry name" value="HTH_MARR_2"/>
    <property type="match status" value="1"/>
</dbReference>
<feature type="domain" description="HTH marR-type" evidence="1">
    <location>
        <begin position="30"/>
        <end position="164"/>
    </location>
</feature>
<accession>A0A4R7PCB5</accession>
<dbReference type="EMBL" id="SOBT01000008">
    <property type="protein sequence ID" value="TDU31754.1"/>
    <property type="molecule type" value="Genomic_DNA"/>
</dbReference>
<dbReference type="InterPro" id="IPR036388">
    <property type="entry name" value="WH-like_DNA-bd_sf"/>
</dbReference>
<dbReference type="SMART" id="SM00347">
    <property type="entry name" value="HTH_MARR"/>
    <property type="match status" value="1"/>
</dbReference>
<dbReference type="PANTHER" id="PTHR33164">
    <property type="entry name" value="TRANSCRIPTIONAL REGULATOR, MARR FAMILY"/>
    <property type="match status" value="1"/>
</dbReference>
<gene>
    <name evidence="2" type="ORF">DFR24_1135</name>
</gene>
<dbReference type="InterPro" id="IPR000835">
    <property type="entry name" value="HTH_MarR-typ"/>
</dbReference>
<evidence type="ECO:0000313" key="2">
    <source>
        <dbReference type="EMBL" id="TDU31754.1"/>
    </source>
</evidence>
<protein>
    <submittedName>
        <fullName evidence="2">MarR family transcriptional repressor of emrRAB</fullName>
    </submittedName>
</protein>
<keyword evidence="3" id="KW-1185">Reference proteome</keyword>
<comment type="caution">
    <text evidence="2">The sequence shown here is derived from an EMBL/GenBank/DDBJ whole genome shotgun (WGS) entry which is preliminary data.</text>
</comment>